<feature type="non-terminal residue" evidence="1">
    <location>
        <position position="1"/>
    </location>
</feature>
<dbReference type="AlphaFoldDB" id="A0A382NFD0"/>
<sequence length="57" mass="5953">PIAISELVGYQWALSEATLATIGLPSLVGVLNSIPSVSSSTRMPVVNQAKSDEKLGR</sequence>
<evidence type="ECO:0000313" key="1">
    <source>
        <dbReference type="EMBL" id="SVC59400.1"/>
    </source>
</evidence>
<protein>
    <submittedName>
        <fullName evidence="1">Uncharacterized protein</fullName>
    </submittedName>
</protein>
<name>A0A382NFD0_9ZZZZ</name>
<organism evidence="1">
    <name type="scientific">marine metagenome</name>
    <dbReference type="NCBI Taxonomy" id="408172"/>
    <lineage>
        <taxon>unclassified sequences</taxon>
        <taxon>metagenomes</taxon>
        <taxon>ecological metagenomes</taxon>
    </lineage>
</organism>
<dbReference type="EMBL" id="UINC01099829">
    <property type="protein sequence ID" value="SVC59400.1"/>
    <property type="molecule type" value="Genomic_DNA"/>
</dbReference>
<proteinExistence type="predicted"/>
<accession>A0A382NFD0</accession>
<gene>
    <name evidence="1" type="ORF">METZ01_LOCUS312254</name>
</gene>
<reference evidence="1" key="1">
    <citation type="submission" date="2018-05" db="EMBL/GenBank/DDBJ databases">
        <authorList>
            <person name="Lanie J.A."/>
            <person name="Ng W.-L."/>
            <person name="Kazmierczak K.M."/>
            <person name="Andrzejewski T.M."/>
            <person name="Davidsen T.M."/>
            <person name="Wayne K.J."/>
            <person name="Tettelin H."/>
            <person name="Glass J.I."/>
            <person name="Rusch D."/>
            <person name="Podicherti R."/>
            <person name="Tsui H.-C.T."/>
            <person name="Winkler M.E."/>
        </authorList>
    </citation>
    <scope>NUCLEOTIDE SEQUENCE</scope>
</reference>